<dbReference type="GO" id="GO:0046872">
    <property type="term" value="F:metal ion binding"/>
    <property type="evidence" value="ECO:0007669"/>
    <property type="project" value="UniProtKB-KW"/>
</dbReference>
<dbReference type="AlphaFoldDB" id="A0A1M5TCN4"/>
<reference evidence="11 12" key="1">
    <citation type="submission" date="2016-11" db="EMBL/GenBank/DDBJ databases">
        <authorList>
            <person name="Jaros S."/>
            <person name="Januszkiewicz K."/>
            <person name="Wedrychowicz H."/>
        </authorList>
    </citation>
    <scope>NUCLEOTIDE SEQUENCE [LARGE SCALE GENOMIC DNA]</scope>
    <source>
        <strain evidence="11 12">DSM 3089</strain>
    </source>
</reference>
<evidence type="ECO:0000256" key="4">
    <source>
        <dbReference type="ARBA" id="ARBA00020837"/>
    </source>
</evidence>
<evidence type="ECO:0000256" key="8">
    <source>
        <dbReference type="ARBA" id="ARBA00023315"/>
    </source>
</evidence>
<dbReference type="EC" id="2.3.1.222" evidence="3 10"/>
<dbReference type="PIRSF" id="PIRSF010130">
    <property type="entry name" value="PduL"/>
    <property type="match status" value="1"/>
</dbReference>
<dbReference type="Pfam" id="PF06130">
    <property type="entry name" value="PTAC"/>
    <property type="match status" value="1"/>
</dbReference>
<dbReference type="PANTHER" id="PTHR39453:SF1">
    <property type="entry name" value="PHOSPHATE PROPANOYLTRANSFERASE"/>
    <property type="match status" value="1"/>
</dbReference>
<evidence type="ECO:0000256" key="3">
    <source>
        <dbReference type="ARBA" id="ARBA00012206"/>
    </source>
</evidence>
<evidence type="ECO:0000256" key="10">
    <source>
        <dbReference type="PIRNR" id="PIRNR010130"/>
    </source>
</evidence>
<evidence type="ECO:0000313" key="12">
    <source>
        <dbReference type="Proteomes" id="UP000184526"/>
    </source>
</evidence>
<keyword evidence="7" id="KW-0862">Zinc</keyword>
<comment type="function">
    <text evidence="10">Involved in 1,2-propanediol (1,2-PD) degradation by catalyzing the conversion of propanoyl-CoA to propanoyl-phosphate.</text>
</comment>
<dbReference type="UniPathway" id="UPA00621"/>
<protein>
    <recommendedName>
        <fullName evidence="4 10">Phosphate propanoyltransferase</fullName>
        <ecNumber evidence="3 10">2.3.1.222</ecNumber>
    </recommendedName>
</protein>
<comment type="catalytic activity">
    <reaction evidence="9 10">
        <text>propanoyl-CoA + phosphate = propanoyl phosphate + CoA</text>
        <dbReference type="Rhea" id="RHEA:28046"/>
        <dbReference type="ChEBI" id="CHEBI:43474"/>
        <dbReference type="ChEBI" id="CHEBI:57287"/>
        <dbReference type="ChEBI" id="CHEBI:57392"/>
        <dbReference type="ChEBI" id="CHEBI:58933"/>
        <dbReference type="EC" id="2.3.1.222"/>
    </reaction>
</comment>
<keyword evidence="12" id="KW-1185">Reference proteome</keyword>
<dbReference type="InterPro" id="IPR008300">
    <property type="entry name" value="PTAC"/>
</dbReference>
<evidence type="ECO:0000313" key="11">
    <source>
        <dbReference type="EMBL" id="SHH48464.1"/>
    </source>
</evidence>
<gene>
    <name evidence="11" type="ORF">SAMN02745196_00522</name>
</gene>
<comment type="similarity">
    <text evidence="2 10">Belongs to the PduL family.</text>
</comment>
<keyword evidence="5 10" id="KW-0808">Transferase</keyword>
<accession>A0A1M5TCN4</accession>
<dbReference type="STRING" id="1121306.SAMN02745196_00522"/>
<sequence>MNSMNNKIDYIVGEILERINQCKDEDTILVEASGRHVHLSKKDVETLFGEGYELTKKRDLSQPGQYLCEEKVMVIGPRGVLQAVSVLGPARAETQVELSKSDAVSVGINAPVRMSGDIKNSGSCIIATQKAAIKLEEGVIAAMRHIHITPEDAEKFNVANGEIVGIELQGERGLIFNKVAVRVSPKFNTAIHLDYDEANACGFTNGIRAKIIK</sequence>
<evidence type="ECO:0000256" key="6">
    <source>
        <dbReference type="ARBA" id="ARBA00022723"/>
    </source>
</evidence>
<dbReference type="NCBIfam" id="NF011652">
    <property type="entry name" value="PRK15070.1"/>
    <property type="match status" value="1"/>
</dbReference>
<dbReference type="EMBL" id="FQXP01000003">
    <property type="protein sequence ID" value="SHH48464.1"/>
    <property type="molecule type" value="Genomic_DNA"/>
</dbReference>
<comment type="pathway">
    <text evidence="10">Polyol metabolism; 1,2-propanediol degradation.</text>
</comment>
<evidence type="ECO:0000256" key="2">
    <source>
        <dbReference type="ARBA" id="ARBA00007342"/>
    </source>
</evidence>
<proteinExistence type="inferred from homology"/>
<evidence type="ECO:0000256" key="1">
    <source>
        <dbReference type="ARBA" id="ARBA00001947"/>
    </source>
</evidence>
<keyword evidence="8 10" id="KW-0012">Acyltransferase</keyword>
<evidence type="ECO:0000256" key="7">
    <source>
        <dbReference type="ARBA" id="ARBA00022833"/>
    </source>
</evidence>
<dbReference type="PANTHER" id="PTHR39453">
    <property type="entry name" value="PHOSPHATE PROPANOYLTRANSFERASE"/>
    <property type="match status" value="1"/>
</dbReference>
<comment type="cofactor">
    <cofactor evidence="1">
        <name>Zn(2+)</name>
        <dbReference type="ChEBI" id="CHEBI:29105"/>
    </cofactor>
</comment>
<dbReference type="GO" id="GO:0051144">
    <property type="term" value="P:1,2-propanediol catabolic process"/>
    <property type="evidence" value="ECO:0007669"/>
    <property type="project" value="UniProtKB-UniPathway"/>
</dbReference>
<evidence type="ECO:0000256" key="9">
    <source>
        <dbReference type="ARBA" id="ARBA00047589"/>
    </source>
</evidence>
<dbReference type="Proteomes" id="UP000184526">
    <property type="component" value="Unassembled WGS sequence"/>
</dbReference>
<evidence type="ECO:0000256" key="5">
    <source>
        <dbReference type="ARBA" id="ARBA00022679"/>
    </source>
</evidence>
<dbReference type="GO" id="GO:0016747">
    <property type="term" value="F:acyltransferase activity, transferring groups other than amino-acyl groups"/>
    <property type="evidence" value="ECO:0007669"/>
    <property type="project" value="InterPro"/>
</dbReference>
<keyword evidence="6" id="KW-0479">Metal-binding</keyword>
<organism evidence="11 12">
    <name type="scientific">Clostridium collagenovorans DSM 3089</name>
    <dbReference type="NCBI Taxonomy" id="1121306"/>
    <lineage>
        <taxon>Bacteria</taxon>
        <taxon>Bacillati</taxon>
        <taxon>Bacillota</taxon>
        <taxon>Clostridia</taxon>
        <taxon>Eubacteriales</taxon>
        <taxon>Clostridiaceae</taxon>
        <taxon>Clostridium</taxon>
    </lineage>
</organism>
<name>A0A1M5TCN4_9CLOT</name>